<gene>
    <name evidence="1" type="ORF">RRG08_021780</name>
</gene>
<protein>
    <submittedName>
        <fullName evidence="1">Uncharacterized protein</fullName>
    </submittedName>
</protein>
<reference evidence="1" key="1">
    <citation type="journal article" date="2023" name="G3 (Bethesda)">
        <title>A reference genome for the long-term kleptoplast-retaining sea slug Elysia crispata morphotype clarki.</title>
        <authorList>
            <person name="Eastman K.E."/>
            <person name="Pendleton A.L."/>
            <person name="Shaikh M.A."/>
            <person name="Suttiyut T."/>
            <person name="Ogas R."/>
            <person name="Tomko P."/>
            <person name="Gavelis G."/>
            <person name="Widhalm J.R."/>
            <person name="Wisecaver J.H."/>
        </authorList>
    </citation>
    <scope>NUCLEOTIDE SEQUENCE</scope>
    <source>
        <strain evidence="1">ECLA1</strain>
    </source>
</reference>
<name>A0AAE0ZXU9_9GAST</name>
<sequence>MNFQIDGNILAFSCGKPYSKEAAALLVPISPMFSNPPIHTHSQRPFFQRLKGLALPEYLPSQLRQSPQIRAKKAAAATEYRYIEKTVAWYICSTPTPRGEACRISTDAPIFTCASRFDDRKPVPRAEQDPD</sequence>
<proteinExistence type="predicted"/>
<organism evidence="1 2">
    <name type="scientific">Elysia crispata</name>
    <name type="common">lettuce slug</name>
    <dbReference type="NCBI Taxonomy" id="231223"/>
    <lineage>
        <taxon>Eukaryota</taxon>
        <taxon>Metazoa</taxon>
        <taxon>Spiralia</taxon>
        <taxon>Lophotrochozoa</taxon>
        <taxon>Mollusca</taxon>
        <taxon>Gastropoda</taxon>
        <taxon>Heterobranchia</taxon>
        <taxon>Euthyneura</taxon>
        <taxon>Panpulmonata</taxon>
        <taxon>Sacoglossa</taxon>
        <taxon>Placobranchoidea</taxon>
        <taxon>Plakobranchidae</taxon>
        <taxon>Elysia</taxon>
    </lineage>
</organism>
<dbReference type="EMBL" id="JAWDGP010003066">
    <property type="protein sequence ID" value="KAK3777669.1"/>
    <property type="molecule type" value="Genomic_DNA"/>
</dbReference>
<evidence type="ECO:0000313" key="1">
    <source>
        <dbReference type="EMBL" id="KAK3777669.1"/>
    </source>
</evidence>
<evidence type="ECO:0000313" key="2">
    <source>
        <dbReference type="Proteomes" id="UP001283361"/>
    </source>
</evidence>
<accession>A0AAE0ZXU9</accession>
<comment type="caution">
    <text evidence="1">The sequence shown here is derived from an EMBL/GenBank/DDBJ whole genome shotgun (WGS) entry which is preliminary data.</text>
</comment>
<dbReference type="Proteomes" id="UP001283361">
    <property type="component" value="Unassembled WGS sequence"/>
</dbReference>
<dbReference type="AlphaFoldDB" id="A0AAE0ZXU9"/>
<keyword evidence="2" id="KW-1185">Reference proteome</keyword>